<dbReference type="Proteomes" id="UP001189429">
    <property type="component" value="Unassembled WGS sequence"/>
</dbReference>
<dbReference type="EMBL" id="CAUYUJ010017212">
    <property type="protein sequence ID" value="CAK0872858.1"/>
    <property type="molecule type" value="Genomic_DNA"/>
</dbReference>
<feature type="non-terminal residue" evidence="2">
    <location>
        <position position="1"/>
    </location>
</feature>
<sequence>PEVPAARLLAKISAAIRGRDLGALNLGLVRAEVERACGLEVGSLDARKNEINELIVEEAQRCIEADTPEKGPHRKSGRKRQRAHPNAEDTKRARSSGISGGPAQGPATAAQAGFLGSAAPLRVQVADAAVEATPRVFASGACGFYSSSRVSIEVNGEVRQAMCQVSLVVLDSSLEE</sequence>
<evidence type="ECO:0000256" key="1">
    <source>
        <dbReference type="SAM" id="MobiDB-lite"/>
    </source>
</evidence>
<evidence type="ECO:0008006" key="4">
    <source>
        <dbReference type="Google" id="ProtNLM"/>
    </source>
</evidence>
<name>A0ABN9VI11_9DINO</name>
<evidence type="ECO:0000313" key="2">
    <source>
        <dbReference type="EMBL" id="CAK0872858.1"/>
    </source>
</evidence>
<comment type="caution">
    <text evidence="2">The sequence shown here is derived from an EMBL/GenBank/DDBJ whole genome shotgun (WGS) entry which is preliminary data.</text>
</comment>
<accession>A0ABN9VI11</accession>
<proteinExistence type="predicted"/>
<gene>
    <name evidence="2" type="ORF">PCOR1329_LOCUS58212</name>
</gene>
<reference evidence="2" key="1">
    <citation type="submission" date="2023-10" db="EMBL/GenBank/DDBJ databases">
        <authorList>
            <person name="Chen Y."/>
            <person name="Shah S."/>
            <person name="Dougan E. K."/>
            <person name="Thang M."/>
            <person name="Chan C."/>
        </authorList>
    </citation>
    <scope>NUCLEOTIDE SEQUENCE [LARGE SCALE GENOMIC DNA]</scope>
</reference>
<evidence type="ECO:0000313" key="3">
    <source>
        <dbReference type="Proteomes" id="UP001189429"/>
    </source>
</evidence>
<feature type="region of interest" description="Disordered" evidence="1">
    <location>
        <begin position="63"/>
        <end position="109"/>
    </location>
</feature>
<organism evidence="2 3">
    <name type="scientific">Prorocentrum cordatum</name>
    <dbReference type="NCBI Taxonomy" id="2364126"/>
    <lineage>
        <taxon>Eukaryota</taxon>
        <taxon>Sar</taxon>
        <taxon>Alveolata</taxon>
        <taxon>Dinophyceae</taxon>
        <taxon>Prorocentrales</taxon>
        <taxon>Prorocentraceae</taxon>
        <taxon>Prorocentrum</taxon>
    </lineage>
</organism>
<keyword evidence="3" id="KW-1185">Reference proteome</keyword>
<protein>
    <recommendedName>
        <fullName evidence="4">DEK C-terminal domain-containing protein</fullName>
    </recommendedName>
</protein>
<feature type="compositionally biased region" description="Basic residues" evidence="1">
    <location>
        <begin position="72"/>
        <end position="83"/>
    </location>
</feature>